<reference evidence="3 4" key="1">
    <citation type="submission" date="2017-04" db="EMBL/GenBank/DDBJ databases">
        <title>Compelte genome sequence of WV33.</title>
        <authorList>
            <person name="Lee P.C."/>
        </authorList>
    </citation>
    <scope>NUCLEOTIDE SEQUENCE [LARGE SCALE GENOMIC DNA]</scope>
    <source>
        <strain evidence="3 4">WV33</strain>
    </source>
</reference>
<dbReference type="SUPFAM" id="SSF53756">
    <property type="entry name" value="UDP-Glycosyltransferase/glycogen phosphorylase"/>
    <property type="match status" value="1"/>
</dbReference>
<dbReference type="RefSeq" id="WP_108740410.1">
    <property type="nucleotide sequence ID" value="NZ_CP020918.1"/>
</dbReference>
<dbReference type="InterPro" id="IPR028098">
    <property type="entry name" value="Glyco_trans_4-like_N"/>
</dbReference>
<name>A0A2S1LCJ7_9FLAO</name>
<dbReference type="Pfam" id="PF13439">
    <property type="entry name" value="Glyco_transf_4"/>
    <property type="match status" value="1"/>
</dbReference>
<dbReference type="KEGG" id="ffa:FFWV33_07950"/>
<keyword evidence="3" id="KW-0808">Transferase</keyword>
<evidence type="ECO:0000313" key="3">
    <source>
        <dbReference type="EMBL" id="AWG21472.1"/>
    </source>
</evidence>
<gene>
    <name evidence="3" type="ORF">FFWV33_07950</name>
</gene>
<evidence type="ECO:0000259" key="2">
    <source>
        <dbReference type="Pfam" id="PF13439"/>
    </source>
</evidence>
<sequence>MHIAFLTPEYPHANIANSGGLGTSIKNLASALIAAGVEVTVFVYAQKKTMVFEDNGIQFHLIEDRNYKAFKWCLYRKYIQNYCNSIIKKQNIDLIEAPDWTGITAFMKFKVPLIIRFHGSDTYFCHIEKRAQKRKNFWFEKLATRGAQAFIAPTAYAGSLSATLFNIQNKIIKTIHYGLELSQFENENPLTFDHGMILYIGTIIRKKGVFELPAILQKVTEQNPAAKLVLIGMDSGDISTNSPSTWKLVEQEFKKLELSNYTYLGQITYDCVRKFLPQANVCIFPSFAETLGMVTIESMSLQKPVVNTNLGWAQELMVDGQSGYLVDPKNHTLFAQRILTILNDDDFAAQMGRKANEYVNENFDIKKIAQQNIQFYNQFVKR</sequence>
<feature type="domain" description="Glycosyl transferase family 1" evidence="1">
    <location>
        <begin position="194"/>
        <end position="356"/>
    </location>
</feature>
<dbReference type="OrthoDB" id="502646at2"/>
<dbReference type="EMBL" id="CP020918">
    <property type="protein sequence ID" value="AWG21472.1"/>
    <property type="molecule type" value="Genomic_DNA"/>
</dbReference>
<keyword evidence="4" id="KW-1185">Reference proteome</keyword>
<proteinExistence type="predicted"/>
<dbReference type="CDD" id="cd03801">
    <property type="entry name" value="GT4_PimA-like"/>
    <property type="match status" value="1"/>
</dbReference>
<evidence type="ECO:0000313" key="4">
    <source>
        <dbReference type="Proteomes" id="UP000244527"/>
    </source>
</evidence>
<dbReference type="PANTHER" id="PTHR45947:SF3">
    <property type="entry name" value="SULFOQUINOVOSYL TRANSFERASE SQD2"/>
    <property type="match status" value="1"/>
</dbReference>
<dbReference type="PANTHER" id="PTHR45947">
    <property type="entry name" value="SULFOQUINOVOSYL TRANSFERASE SQD2"/>
    <property type="match status" value="1"/>
</dbReference>
<dbReference type="InterPro" id="IPR001296">
    <property type="entry name" value="Glyco_trans_1"/>
</dbReference>
<dbReference type="InterPro" id="IPR050194">
    <property type="entry name" value="Glycosyltransferase_grp1"/>
</dbReference>
<protein>
    <submittedName>
        <fullName evidence="3">Glycosyl transferase family 1</fullName>
    </submittedName>
</protein>
<dbReference type="AlphaFoldDB" id="A0A2S1LCJ7"/>
<dbReference type="Pfam" id="PF00534">
    <property type="entry name" value="Glycos_transf_1"/>
    <property type="match status" value="1"/>
</dbReference>
<evidence type="ECO:0000259" key="1">
    <source>
        <dbReference type="Pfam" id="PF00534"/>
    </source>
</evidence>
<dbReference type="GO" id="GO:0016757">
    <property type="term" value="F:glycosyltransferase activity"/>
    <property type="evidence" value="ECO:0007669"/>
    <property type="project" value="InterPro"/>
</dbReference>
<dbReference type="Proteomes" id="UP000244527">
    <property type="component" value="Chromosome"/>
</dbReference>
<feature type="domain" description="Glycosyltransferase subfamily 4-like N-terminal" evidence="2">
    <location>
        <begin position="19"/>
        <end position="182"/>
    </location>
</feature>
<dbReference type="Gene3D" id="3.40.50.2000">
    <property type="entry name" value="Glycogen Phosphorylase B"/>
    <property type="match status" value="2"/>
</dbReference>
<organism evidence="3 4">
    <name type="scientific">Flavobacterium faecale</name>
    <dbReference type="NCBI Taxonomy" id="1355330"/>
    <lineage>
        <taxon>Bacteria</taxon>
        <taxon>Pseudomonadati</taxon>
        <taxon>Bacteroidota</taxon>
        <taxon>Flavobacteriia</taxon>
        <taxon>Flavobacteriales</taxon>
        <taxon>Flavobacteriaceae</taxon>
        <taxon>Flavobacterium</taxon>
    </lineage>
</organism>
<accession>A0A2S1LCJ7</accession>